<keyword evidence="1" id="KW-0812">Transmembrane</keyword>
<feature type="transmembrane region" description="Helical" evidence="1">
    <location>
        <begin position="117"/>
        <end position="135"/>
    </location>
</feature>
<dbReference type="EMBL" id="NSDM01000021">
    <property type="protein sequence ID" value="MDQ2588750.1"/>
    <property type="molecule type" value="Genomic_DNA"/>
</dbReference>
<evidence type="ECO:0008006" key="4">
    <source>
        <dbReference type="Google" id="ProtNLM"/>
    </source>
</evidence>
<dbReference type="RefSeq" id="WP_306750406.1">
    <property type="nucleotide sequence ID" value="NZ_NSDM01000021.1"/>
</dbReference>
<protein>
    <recommendedName>
        <fullName evidence="4">DUF2306 domain-containing protein</fullName>
    </recommendedName>
</protein>
<evidence type="ECO:0000313" key="3">
    <source>
        <dbReference type="Proteomes" id="UP001225605"/>
    </source>
</evidence>
<reference evidence="2 3" key="1">
    <citation type="submission" date="2017-06" db="EMBL/GenBank/DDBJ databases">
        <title>Cultured bacterium strain Saccharothrix yanglingensis Hhs.015.</title>
        <authorList>
            <person name="Xia Y."/>
        </authorList>
    </citation>
    <scope>NUCLEOTIDE SEQUENCE [LARGE SCALE GENOMIC DNA]</scope>
    <source>
        <strain evidence="2 3">Hhs.015</strain>
    </source>
</reference>
<proteinExistence type="predicted"/>
<dbReference type="Proteomes" id="UP001225605">
    <property type="component" value="Unassembled WGS sequence"/>
</dbReference>
<comment type="caution">
    <text evidence="2">The sequence shown here is derived from an EMBL/GenBank/DDBJ whole genome shotgun (WGS) entry which is preliminary data.</text>
</comment>
<gene>
    <name evidence="2" type="ORF">CKY47_33350</name>
</gene>
<keyword evidence="1" id="KW-0472">Membrane</keyword>
<accession>A0ABU0X9D3</accession>
<feature type="transmembrane region" description="Helical" evidence="1">
    <location>
        <begin position="16"/>
        <end position="35"/>
    </location>
</feature>
<name>A0ABU0X9D3_9PSEU</name>
<evidence type="ECO:0000313" key="2">
    <source>
        <dbReference type="EMBL" id="MDQ2588750.1"/>
    </source>
</evidence>
<keyword evidence="3" id="KW-1185">Reference proteome</keyword>
<feature type="transmembrane region" description="Helical" evidence="1">
    <location>
        <begin position="47"/>
        <end position="67"/>
    </location>
</feature>
<dbReference type="Pfam" id="PF10067">
    <property type="entry name" value="DUF2306"/>
    <property type="match status" value="1"/>
</dbReference>
<feature type="transmembrane region" description="Helical" evidence="1">
    <location>
        <begin position="147"/>
        <end position="170"/>
    </location>
</feature>
<feature type="transmembrane region" description="Helical" evidence="1">
    <location>
        <begin position="79"/>
        <end position="97"/>
    </location>
</feature>
<organism evidence="2 3">
    <name type="scientific">Saccharothrix yanglingensis</name>
    <dbReference type="NCBI Taxonomy" id="659496"/>
    <lineage>
        <taxon>Bacteria</taxon>
        <taxon>Bacillati</taxon>
        <taxon>Actinomycetota</taxon>
        <taxon>Actinomycetes</taxon>
        <taxon>Pseudonocardiales</taxon>
        <taxon>Pseudonocardiaceae</taxon>
        <taxon>Saccharothrix</taxon>
    </lineage>
</organism>
<keyword evidence="1" id="KW-1133">Transmembrane helix</keyword>
<sequence>MTTTAPPRATRPDRGWLVPAGLLALGAVPVIAGAFRLGDPGDGGAPLVAHIIGAGGYAVLGAFQFAPRFRARRRRWHRVAGRLVVLCGLAAALSGLWLTLFPFRQADATVLLTGTRLVFGALWALFLVLGVIAARRRDVGGHRAWMTRAYAVGLAAGTQVFTLGLGTAVLGHPDRTAEALLMLAGWLVNVAVAERAVRRSRTTPNPVEAR</sequence>
<feature type="transmembrane region" description="Helical" evidence="1">
    <location>
        <begin position="176"/>
        <end position="193"/>
    </location>
</feature>
<evidence type="ECO:0000256" key="1">
    <source>
        <dbReference type="SAM" id="Phobius"/>
    </source>
</evidence>
<dbReference type="InterPro" id="IPR018750">
    <property type="entry name" value="DUF2306_membrane"/>
</dbReference>